<dbReference type="PANTHER" id="PTHR11815:SF1">
    <property type="entry name" value="SUCCINATE--COA LIGASE [ADP-FORMING] SUBUNIT BETA, MITOCHONDRIAL"/>
    <property type="match status" value="1"/>
</dbReference>
<dbReference type="GO" id="GO:0005739">
    <property type="term" value="C:mitochondrion"/>
    <property type="evidence" value="ECO:0007669"/>
    <property type="project" value="TreeGrafter"/>
</dbReference>
<accession>A0A821RT05</accession>
<feature type="non-terminal residue" evidence="5">
    <location>
        <position position="1"/>
    </location>
</feature>
<protein>
    <recommendedName>
        <fullName evidence="4">ATP-citrate synthase/succinyl-CoA ligase C-terminal domain-containing protein</fullName>
    </recommendedName>
</protein>
<dbReference type="InterPro" id="IPR016102">
    <property type="entry name" value="Succinyl-CoA_synth-like"/>
</dbReference>
<dbReference type="InterPro" id="IPR005811">
    <property type="entry name" value="SUCC_ACL_C"/>
</dbReference>
<feature type="domain" description="ATP-citrate synthase/succinyl-CoA ligase C-terminal" evidence="4">
    <location>
        <begin position="10"/>
        <end position="85"/>
    </location>
</feature>
<reference evidence="5" key="1">
    <citation type="submission" date="2021-02" db="EMBL/GenBank/DDBJ databases">
        <authorList>
            <person name="Nowell W R."/>
        </authorList>
    </citation>
    <scope>NUCLEOTIDE SEQUENCE</scope>
</reference>
<keyword evidence="3" id="KW-0067">ATP-binding</keyword>
<evidence type="ECO:0000259" key="4">
    <source>
        <dbReference type="Pfam" id="PF00549"/>
    </source>
</evidence>
<dbReference type="GO" id="GO:0004775">
    <property type="term" value="F:succinate-CoA ligase (ADP-forming) activity"/>
    <property type="evidence" value="ECO:0007669"/>
    <property type="project" value="TreeGrafter"/>
</dbReference>
<dbReference type="EMBL" id="CAJOBP010058689">
    <property type="protein sequence ID" value="CAF4843342.1"/>
    <property type="molecule type" value="Genomic_DNA"/>
</dbReference>
<name>A0A821RT05_9BILA</name>
<evidence type="ECO:0000313" key="5">
    <source>
        <dbReference type="EMBL" id="CAF4843342.1"/>
    </source>
</evidence>
<dbReference type="GO" id="GO:0005524">
    <property type="term" value="F:ATP binding"/>
    <property type="evidence" value="ECO:0007669"/>
    <property type="project" value="UniProtKB-KW"/>
</dbReference>
<dbReference type="GO" id="GO:0006099">
    <property type="term" value="P:tricarboxylic acid cycle"/>
    <property type="evidence" value="ECO:0007669"/>
    <property type="project" value="UniProtKB-KW"/>
</dbReference>
<evidence type="ECO:0000313" key="6">
    <source>
        <dbReference type="Proteomes" id="UP000663873"/>
    </source>
</evidence>
<evidence type="ECO:0000256" key="1">
    <source>
        <dbReference type="ARBA" id="ARBA00022532"/>
    </source>
</evidence>
<sequence>IGLDGEIGCLVNGAGLAMATMDIIKLHGGNPANFLDVGGGASAAQVKNAFELITADPRVQAVFVNIFGGIMRCDVIAQGIIAAAK</sequence>
<dbReference type="GO" id="GO:0042709">
    <property type="term" value="C:succinate-CoA ligase complex"/>
    <property type="evidence" value="ECO:0007669"/>
    <property type="project" value="TreeGrafter"/>
</dbReference>
<dbReference type="GO" id="GO:0006104">
    <property type="term" value="P:succinyl-CoA metabolic process"/>
    <property type="evidence" value="ECO:0007669"/>
    <property type="project" value="TreeGrafter"/>
</dbReference>
<organism evidence="5 6">
    <name type="scientific">Rotaria socialis</name>
    <dbReference type="NCBI Taxonomy" id="392032"/>
    <lineage>
        <taxon>Eukaryota</taxon>
        <taxon>Metazoa</taxon>
        <taxon>Spiralia</taxon>
        <taxon>Gnathifera</taxon>
        <taxon>Rotifera</taxon>
        <taxon>Eurotatoria</taxon>
        <taxon>Bdelloidea</taxon>
        <taxon>Philodinida</taxon>
        <taxon>Philodinidae</taxon>
        <taxon>Rotaria</taxon>
    </lineage>
</organism>
<evidence type="ECO:0000256" key="3">
    <source>
        <dbReference type="ARBA" id="ARBA00022840"/>
    </source>
</evidence>
<keyword evidence="2" id="KW-0547">Nucleotide-binding</keyword>
<feature type="non-terminal residue" evidence="5">
    <location>
        <position position="85"/>
    </location>
</feature>
<dbReference type="Pfam" id="PF00549">
    <property type="entry name" value="Ligase_CoA"/>
    <property type="match status" value="1"/>
</dbReference>
<evidence type="ECO:0000256" key="2">
    <source>
        <dbReference type="ARBA" id="ARBA00022741"/>
    </source>
</evidence>
<dbReference type="SUPFAM" id="SSF52210">
    <property type="entry name" value="Succinyl-CoA synthetase domains"/>
    <property type="match status" value="1"/>
</dbReference>
<gene>
    <name evidence="5" type="ORF">UJA718_LOCUS43146</name>
</gene>
<dbReference type="AlphaFoldDB" id="A0A821RT05"/>
<dbReference type="Proteomes" id="UP000663873">
    <property type="component" value="Unassembled WGS sequence"/>
</dbReference>
<dbReference type="PROSITE" id="PS01217">
    <property type="entry name" value="SUCCINYL_COA_LIG_3"/>
    <property type="match status" value="1"/>
</dbReference>
<keyword evidence="6" id="KW-1185">Reference proteome</keyword>
<dbReference type="Gene3D" id="3.40.50.261">
    <property type="entry name" value="Succinyl-CoA synthetase domains"/>
    <property type="match status" value="1"/>
</dbReference>
<keyword evidence="1" id="KW-0816">Tricarboxylic acid cycle</keyword>
<dbReference type="PANTHER" id="PTHR11815">
    <property type="entry name" value="SUCCINYL-COA SYNTHETASE BETA CHAIN"/>
    <property type="match status" value="1"/>
</dbReference>
<comment type="caution">
    <text evidence="5">The sequence shown here is derived from an EMBL/GenBank/DDBJ whole genome shotgun (WGS) entry which is preliminary data.</text>
</comment>
<dbReference type="InterPro" id="IPR017866">
    <property type="entry name" value="Succ-CoA_synthase_bsu_CS"/>
</dbReference>
<proteinExistence type="predicted"/>